<organism evidence="3 4">
    <name type="scientific">Microbacterium istanbulense</name>
    <dbReference type="NCBI Taxonomy" id="3122049"/>
    <lineage>
        <taxon>Bacteria</taxon>
        <taxon>Bacillati</taxon>
        <taxon>Actinomycetota</taxon>
        <taxon>Actinomycetes</taxon>
        <taxon>Micrococcales</taxon>
        <taxon>Microbacteriaceae</taxon>
        <taxon>Microbacterium</taxon>
    </lineage>
</organism>
<name>A0ABU8LMV1_9MICO</name>
<feature type="region of interest" description="Disordered" evidence="1">
    <location>
        <begin position="1"/>
        <end position="71"/>
    </location>
</feature>
<evidence type="ECO:0000256" key="2">
    <source>
        <dbReference type="SAM" id="Phobius"/>
    </source>
</evidence>
<keyword evidence="2" id="KW-0812">Transmembrane</keyword>
<keyword evidence="2" id="KW-0472">Membrane</keyword>
<evidence type="ECO:0000313" key="3">
    <source>
        <dbReference type="EMBL" id="MEJ1092209.1"/>
    </source>
</evidence>
<dbReference type="EMBL" id="JBBDGN010000010">
    <property type="protein sequence ID" value="MEJ1092209.1"/>
    <property type="molecule type" value="Genomic_DNA"/>
</dbReference>
<proteinExistence type="predicted"/>
<evidence type="ECO:0008006" key="5">
    <source>
        <dbReference type="Google" id="ProtNLM"/>
    </source>
</evidence>
<evidence type="ECO:0000313" key="4">
    <source>
        <dbReference type="Proteomes" id="UP001366085"/>
    </source>
</evidence>
<comment type="caution">
    <text evidence="3">The sequence shown here is derived from an EMBL/GenBank/DDBJ whole genome shotgun (WGS) entry which is preliminary data.</text>
</comment>
<feature type="transmembrane region" description="Helical" evidence="2">
    <location>
        <begin position="73"/>
        <end position="93"/>
    </location>
</feature>
<sequence length="291" mass="29150">MNNDDNKTPDAEQPSVPDTATPAADSSAASSEASPVADAETQRLPEQPPAAVSSTPGEADAAPASSGRRRRNILWGVAAGVLLLGVAGGAYAIGANVGDNDDDDRTTSQQGPGQGGPGQGDGGQHGPGGHGDRDGDDRGDRDDASTDATSSVPADAASLKEAAEAAVAAADAEGVVSIEVENGGYEIEVRLADDTEPDVFVTTDGAATVRNDDDTDTSPEPLLDLDKLSDLIAAALEAASAEAGTDGTIHSVSTSDDSTHLYEVDVRMPDGSDVDVDLDADLAVVSSGVDS</sequence>
<feature type="region of interest" description="Disordered" evidence="1">
    <location>
        <begin position="93"/>
        <end position="174"/>
    </location>
</feature>
<evidence type="ECO:0000256" key="1">
    <source>
        <dbReference type="SAM" id="MobiDB-lite"/>
    </source>
</evidence>
<gene>
    <name evidence="3" type="ORF">WDU93_10950</name>
</gene>
<protein>
    <recommendedName>
        <fullName evidence="5">PepSY domain-containing protein</fullName>
    </recommendedName>
</protein>
<feature type="compositionally biased region" description="Gly residues" evidence="1">
    <location>
        <begin position="112"/>
        <end position="129"/>
    </location>
</feature>
<reference evidence="3 4" key="1">
    <citation type="submission" date="2024-02" db="EMBL/GenBank/DDBJ databases">
        <authorList>
            <person name="Saticioglu I.B."/>
        </authorList>
    </citation>
    <scope>NUCLEOTIDE SEQUENCE [LARGE SCALE GENOMIC DNA]</scope>
    <source>
        <strain evidence="3 4">Mu-43</strain>
    </source>
</reference>
<dbReference type="Proteomes" id="UP001366085">
    <property type="component" value="Unassembled WGS sequence"/>
</dbReference>
<accession>A0ABU8LMV1</accession>
<dbReference type="Gene3D" id="3.30.505.20">
    <property type="match status" value="1"/>
</dbReference>
<keyword evidence="4" id="KW-1185">Reference proteome</keyword>
<keyword evidence="2" id="KW-1133">Transmembrane helix</keyword>
<feature type="compositionally biased region" description="Low complexity" evidence="1">
    <location>
        <begin position="154"/>
        <end position="173"/>
    </location>
</feature>
<feature type="compositionally biased region" description="Basic and acidic residues" evidence="1">
    <location>
        <begin position="130"/>
        <end position="144"/>
    </location>
</feature>
<feature type="compositionally biased region" description="Basic and acidic residues" evidence="1">
    <location>
        <begin position="1"/>
        <end position="10"/>
    </location>
</feature>
<dbReference type="RefSeq" id="WP_337320532.1">
    <property type="nucleotide sequence ID" value="NZ_JBBDGN010000010.1"/>
</dbReference>
<feature type="compositionally biased region" description="Low complexity" evidence="1">
    <location>
        <begin position="17"/>
        <end position="39"/>
    </location>
</feature>